<dbReference type="Proteomes" id="UP001143856">
    <property type="component" value="Unassembled WGS sequence"/>
</dbReference>
<proteinExistence type="predicted"/>
<accession>A0ACC1PQE7</accession>
<reference evidence="1" key="1">
    <citation type="submission" date="2022-10" db="EMBL/GenBank/DDBJ databases">
        <title>Genome Sequence of Xylaria curta.</title>
        <authorList>
            <person name="Buettner E."/>
        </authorList>
    </citation>
    <scope>NUCLEOTIDE SEQUENCE</scope>
    <source>
        <strain evidence="1">Babe10</strain>
    </source>
</reference>
<name>A0ACC1PQE7_9PEZI</name>
<comment type="caution">
    <text evidence="1">The sequence shown here is derived from an EMBL/GenBank/DDBJ whole genome shotgun (WGS) entry which is preliminary data.</text>
</comment>
<keyword evidence="2" id="KW-1185">Reference proteome</keyword>
<protein>
    <submittedName>
        <fullName evidence="1">Uncharacterized protein</fullName>
    </submittedName>
</protein>
<organism evidence="1 2">
    <name type="scientific">Xylaria curta</name>
    <dbReference type="NCBI Taxonomy" id="42375"/>
    <lineage>
        <taxon>Eukaryota</taxon>
        <taxon>Fungi</taxon>
        <taxon>Dikarya</taxon>
        <taxon>Ascomycota</taxon>
        <taxon>Pezizomycotina</taxon>
        <taxon>Sordariomycetes</taxon>
        <taxon>Xylariomycetidae</taxon>
        <taxon>Xylariales</taxon>
        <taxon>Xylariaceae</taxon>
        <taxon>Xylaria</taxon>
    </lineage>
</organism>
<evidence type="ECO:0000313" key="1">
    <source>
        <dbReference type="EMBL" id="KAJ2998647.1"/>
    </source>
</evidence>
<evidence type="ECO:0000313" key="2">
    <source>
        <dbReference type="Proteomes" id="UP001143856"/>
    </source>
</evidence>
<dbReference type="EMBL" id="JAPDGR010000021">
    <property type="protein sequence ID" value="KAJ2998647.1"/>
    <property type="molecule type" value="Genomic_DNA"/>
</dbReference>
<sequence length="345" mass="38343">MASKFDISPEQEARMSQWLYRQFFLKTPPLTRHDADLKGRTAIITGSNTGLGLEAAQQLLDLGLSELIMAVRDVAKAATARERLLKEQPQGSCDIKIWSLDLSSFQSVMEFVEQAKRLEHLDIVILNAALYKITQEFNPSTGYDEDIHVNYLSNVLLMVTLLPCFNTSKDGHPGRLVLVSSEGASWARFAERTKRPILGAFKEKTENWGMQERYGTSKLLGQFFFTELARRVPSSMVTITTANPGFCYGSELAREGNGTFAGFLVRIAMRLIGKPLFMGARSIVYAAAGFGEEVHGQYIEDGLIRPLAPIIYQTEGEELGRLIWGETMTELAFAGVKDIVGDICV</sequence>
<gene>
    <name evidence="1" type="ORF">NUW58_g256</name>
</gene>